<comment type="pathway">
    <text evidence="3">Cofactor biosynthesis; tetrahydrofolate biosynthesis; 7,8-dihydrofolate from 2-amino-4-hydroxy-6-hydroxymethyl-7,8-dihydropteridine diphosphate and 4-aminobenzoate: step 1/2.</text>
</comment>
<dbReference type="EMBL" id="JANRHJ010000016">
    <property type="protein sequence ID" value="MCR8874950.1"/>
    <property type="molecule type" value="Genomic_DNA"/>
</dbReference>
<evidence type="ECO:0000256" key="4">
    <source>
        <dbReference type="ARBA" id="ARBA00012458"/>
    </source>
</evidence>
<evidence type="ECO:0000256" key="6">
    <source>
        <dbReference type="ARBA" id="ARBA00022723"/>
    </source>
</evidence>
<dbReference type="GeneID" id="82444068"/>
<dbReference type="CDD" id="cd00739">
    <property type="entry name" value="DHPS"/>
    <property type="match status" value="1"/>
</dbReference>
<keyword evidence="8" id="KW-0289">Folate biosynthesis</keyword>
<dbReference type="Pfam" id="PF00809">
    <property type="entry name" value="Pterin_bind"/>
    <property type="match status" value="1"/>
</dbReference>
<gene>
    <name evidence="10" type="primary">folP</name>
    <name evidence="10" type="ORF">NW209_13170</name>
</gene>
<keyword evidence="6" id="KW-0479">Metal-binding</keyword>
<dbReference type="GO" id="GO:0046872">
    <property type="term" value="F:metal ion binding"/>
    <property type="evidence" value="ECO:0007669"/>
    <property type="project" value="UniProtKB-KW"/>
</dbReference>
<dbReference type="Proteomes" id="UP001204579">
    <property type="component" value="Unassembled WGS sequence"/>
</dbReference>
<dbReference type="AlphaFoldDB" id="A0AAW5NAT2"/>
<evidence type="ECO:0000256" key="8">
    <source>
        <dbReference type="ARBA" id="ARBA00022909"/>
    </source>
</evidence>
<dbReference type="RefSeq" id="WP_025892769.1">
    <property type="nucleotide sequence ID" value="NZ_CALULB010000025.1"/>
</dbReference>
<dbReference type="GO" id="GO:0046656">
    <property type="term" value="P:folic acid biosynthetic process"/>
    <property type="evidence" value="ECO:0007669"/>
    <property type="project" value="UniProtKB-KW"/>
</dbReference>
<reference evidence="10 11" key="1">
    <citation type="submission" date="2022-08" db="EMBL/GenBank/DDBJ databases">
        <authorList>
            <person name="Zeman M."/>
            <person name="Kubasova T."/>
        </authorList>
    </citation>
    <scope>NUCLEOTIDE SEQUENCE [LARGE SCALE GENOMIC DNA]</scope>
    <source>
        <strain evidence="10 11">ET62</strain>
    </source>
</reference>
<feature type="domain" description="Pterin-binding" evidence="9">
    <location>
        <begin position="21"/>
        <end position="274"/>
    </location>
</feature>
<dbReference type="NCBIfam" id="TIGR01496">
    <property type="entry name" value="DHPS"/>
    <property type="match status" value="1"/>
</dbReference>
<comment type="caution">
    <text evidence="10">The sequence shown here is derived from an EMBL/GenBank/DDBJ whole genome shotgun (WGS) entry which is preliminary data.</text>
</comment>
<comment type="catalytic activity">
    <reaction evidence="1">
        <text>(7,8-dihydropterin-6-yl)methyl diphosphate + 4-aminobenzoate = 7,8-dihydropteroate + diphosphate</text>
        <dbReference type="Rhea" id="RHEA:19949"/>
        <dbReference type="ChEBI" id="CHEBI:17836"/>
        <dbReference type="ChEBI" id="CHEBI:17839"/>
        <dbReference type="ChEBI" id="CHEBI:33019"/>
        <dbReference type="ChEBI" id="CHEBI:72950"/>
        <dbReference type="EC" id="2.5.1.15"/>
    </reaction>
</comment>
<dbReference type="PANTHER" id="PTHR20941">
    <property type="entry name" value="FOLATE SYNTHESIS PROTEINS"/>
    <property type="match status" value="1"/>
</dbReference>
<dbReference type="InterPro" id="IPR045031">
    <property type="entry name" value="DHP_synth-like"/>
</dbReference>
<dbReference type="PANTHER" id="PTHR20941:SF1">
    <property type="entry name" value="FOLIC ACID SYNTHESIS PROTEIN FOL1"/>
    <property type="match status" value="1"/>
</dbReference>
<evidence type="ECO:0000259" key="9">
    <source>
        <dbReference type="PROSITE" id="PS50972"/>
    </source>
</evidence>
<keyword evidence="11" id="KW-1185">Reference proteome</keyword>
<dbReference type="GO" id="GO:0005829">
    <property type="term" value="C:cytosol"/>
    <property type="evidence" value="ECO:0007669"/>
    <property type="project" value="TreeGrafter"/>
</dbReference>
<dbReference type="EC" id="2.5.1.15" evidence="4"/>
<name>A0AAW5NAT2_9BACT</name>
<dbReference type="InterPro" id="IPR000489">
    <property type="entry name" value="Pterin-binding_dom"/>
</dbReference>
<keyword evidence="7" id="KW-0460">Magnesium</keyword>
<dbReference type="GO" id="GO:0046654">
    <property type="term" value="P:tetrahydrofolate biosynthetic process"/>
    <property type="evidence" value="ECO:0007669"/>
    <property type="project" value="TreeGrafter"/>
</dbReference>
<dbReference type="SUPFAM" id="SSF51717">
    <property type="entry name" value="Dihydropteroate synthetase-like"/>
    <property type="match status" value="1"/>
</dbReference>
<evidence type="ECO:0000256" key="7">
    <source>
        <dbReference type="ARBA" id="ARBA00022842"/>
    </source>
</evidence>
<comment type="cofactor">
    <cofactor evidence="2">
        <name>Mg(2+)</name>
        <dbReference type="ChEBI" id="CHEBI:18420"/>
    </cofactor>
</comment>
<evidence type="ECO:0000313" key="11">
    <source>
        <dbReference type="Proteomes" id="UP001204579"/>
    </source>
</evidence>
<dbReference type="PROSITE" id="PS50972">
    <property type="entry name" value="PTERIN_BINDING"/>
    <property type="match status" value="1"/>
</dbReference>
<organism evidence="10 11">
    <name type="scientific">Phocaeicola barnesiae</name>
    <dbReference type="NCBI Taxonomy" id="376804"/>
    <lineage>
        <taxon>Bacteria</taxon>
        <taxon>Pseudomonadati</taxon>
        <taxon>Bacteroidota</taxon>
        <taxon>Bacteroidia</taxon>
        <taxon>Bacteroidales</taxon>
        <taxon>Bacteroidaceae</taxon>
        <taxon>Phocaeicola</taxon>
    </lineage>
</organism>
<sequence length="287" mass="31954">MKKTFTKYINVNGRLMDLSYPQVMGILNLTPDSFYADSRKQSEAEIIARARQICEEGGSIIDVGAYSSRPNAEHIAAGEEMERLRKGLQIILREQPDAVISVDTFRADVARMCVEEYGVALINDISAGEMDADMFPTVARLGVPYILMHMQGTPQTMQQAPHYDNLLKEILLYFARKVQQLRDLGAKDLIIDPGFGFGKNLEHNYELLDKLDEFQIFELPLLVGVSRKSMIYKLLGGGPEDALNGTTVINTLALDRGADILRVHDVKAATEAVQIYAAMKGLKPTED</sequence>
<keyword evidence="5 10" id="KW-0808">Transferase</keyword>
<dbReference type="InterPro" id="IPR006390">
    <property type="entry name" value="DHP_synth_dom"/>
</dbReference>
<dbReference type="Gene3D" id="3.20.20.20">
    <property type="entry name" value="Dihydropteroate synthase-like"/>
    <property type="match status" value="1"/>
</dbReference>
<evidence type="ECO:0000313" key="10">
    <source>
        <dbReference type="EMBL" id="MCR8874950.1"/>
    </source>
</evidence>
<dbReference type="GO" id="GO:0004156">
    <property type="term" value="F:dihydropteroate synthase activity"/>
    <property type="evidence" value="ECO:0007669"/>
    <property type="project" value="UniProtKB-EC"/>
</dbReference>
<dbReference type="InterPro" id="IPR011005">
    <property type="entry name" value="Dihydropteroate_synth-like_sf"/>
</dbReference>
<evidence type="ECO:0000256" key="1">
    <source>
        <dbReference type="ARBA" id="ARBA00000012"/>
    </source>
</evidence>
<proteinExistence type="predicted"/>
<evidence type="ECO:0000256" key="2">
    <source>
        <dbReference type="ARBA" id="ARBA00001946"/>
    </source>
</evidence>
<evidence type="ECO:0000256" key="3">
    <source>
        <dbReference type="ARBA" id="ARBA00004763"/>
    </source>
</evidence>
<protein>
    <recommendedName>
        <fullName evidence="4">dihydropteroate synthase</fullName>
        <ecNumber evidence="4">2.5.1.15</ecNumber>
    </recommendedName>
</protein>
<evidence type="ECO:0000256" key="5">
    <source>
        <dbReference type="ARBA" id="ARBA00022679"/>
    </source>
</evidence>
<accession>A0AAW5NAT2</accession>